<keyword evidence="1" id="KW-0863">Zinc-finger</keyword>
<keyword evidence="1" id="KW-0238">DNA-binding</keyword>
<reference evidence="5" key="1">
    <citation type="submission" date="2016-06" db="UniProtKB">
        <authorList>
            <consortium name="WormBaseParasite"/>
        </authorList>
    </citation>
    <scope>IDENTIFICATION</scope>
</reference>
<dbReference type="GO" id="GO:0006297">
    <property type="term" value="P:nucleotide-excision repair, DNA gap filling"/>
    <property type="evidence" value="ECO:0007669"/>
    <property type="project" value="TreeGrafter"/>
</dbReference>
<comment type="cofactor">
    <cofactor evidence="1">
        <name>[4Fe-4S] cluster</name>
        <dbReference type="ChEBI" id="CHEBI:49883"/>
    </cofactor>
</comment>
<comment type="catalytic activity">
    <reaction evidence="1">
        <text>DNA(n) + a 2'-deoxyribonucleoside 5'-triphosphate = DNA(n+1) + diphosphate</text>
        <dbReference type="Rhea" id="RHEA:22508"/>
        <dbReference type="Rhea" id="RHEA-COMP:17339"/>
        <dbReference type="Rhea" id="RHEA-COMP:17340"/>
        <dbReference type="ChEBI" id="CHEBI:33019"/>
        <dbReference type="ChEBI" id="CHEBI:61560"/>
        <dbReference type="ChEBI" id="CHEBI:173112"/>
        <dbReference type="EC" id="2.7.7.7"/>
    </reaction>
</comment>
<sequence length="709" mass="78727">MWILIESPNSSSPPIVQPVSLLVPRRFYVNLRTPKPNDSGPLYRKVAGVSHSTGGSATGTASGAGGRLLPRSHTLFHLYEYTVPEDVYALHATDIAADLARPDIEGVYELNMPSLFRALMRLGCLCKVDRESLKSSYPGASLEEAVFHLDHLRFCSLAQHPYLSTKAFRHAFLFHFQQPSPGPVATGRRDAIRQLYLLVVPWMACGYVCLIDSARVNQLPDLPTLYARQRAKLVGASQPSDFPPESLTFEVRVETDLATGRRVVQRWLAAIRQGKRSEIVTSSAHVSSSTTVSTAPVLVLLHASVPNTPISSSAAVDANEIGWSLGEAMTARRRTPQLPSLTEFPVVPLAGTLDESDSPTGEELDPSADAYSLLNWQQTAIKRGIRYFIQSEARFERQLELARYLHVPVANLPVSEAPAPVSLTPPESGDEIPLAASPIAAIELGCDLFYARHLSKQNHILWCSPTGCPDLGGKETDDQRLLLEMEEAGVIEVNHPGSYPHVSVELELSNLAVNTMLVASRIPELEGATSLTFDRLSATERPLEEQINQGLNLGTNITSYDETAACSAAFRVLRNMVAGWVRDVTQYQNPLADEQIIYFYQWLRSPRALLYDPALRRTVQKLMKKVFLKLIDELNHLNVDVIFANFSRLIVATRRLELSEALARVEHFTNLLRTRPGTLFTHLDLQYVASWRQMLWLDPANYAAIKVRL</sequence>
<name>A0A183B1J2_9TREM</name>
<dbReference type="Pfam" id="PF08490">
    <property type="entry name" value="DUF1744"/>
    <property type="match status" value="1"/>
</dbReference>
<dbReference type="PANTHER" id="PTHR10670">
    <property type="entry name" value="DNA POLYMERASE EPSILON CATALYTIC SUBUNIT A"/>
    <property type="match status" value="1"/>
</dbReference>
<dbReference type="EC" id="2.7.7.7" evidence="1"/>
<dbReference type="GO" id="GO:0008270">
    <property type="term" value="F:zinc ion binding"/>
    <property type="evidence" value="ECO:0007669"/>
    <property type="project" value="UniProtKB-KW"/>
</dbReference>
<keyword evidence="1" id="KW-0235">DNA replication</keyword>
<dbReference type="PANTHER" id="PTHR10670:SF0">
    <property type="entry name" value="DNA POLYMERASE EPSILON CATALYTIC SUBUNIT A"/>
    <property type="match status" value="1"/>
</dbReference>
<dbReference type="GO" id="GO:0045004">
    <property type="term" value="P:DNA replication proofreading"/>
    <property type="evidence" value="ECO:0007669"/>
    <property type="project" value="TreeGrafter"/>
</dbReference>
<comment type="subcellular location">
    <subcellularLocation>
        <location evidence="1">Nucleus</location>
    </subcellularLocation>
</comment>
<evidence type="ECO:0000313" key="4">
    <source>
        <dbReference type="Proteomes" id="UP000272942"/>
    </source>
</evidence>
<keyword evidence="1" id="KW-0411">Iron-sulfur</keyword>
<dbReference type="GO" id="GO:0006287">
    <property type="term" value="P:base-excision repair, gap-filling"/>
    <property type="evidence" value="ECO:0007669"/>
    <property type="project" value="TreeGrafter"/>
</dbReference>
<keyword evidence="1" id="KW-0808">Transferase</keyword>
<organism evidence="5">
    <name type="scientific">Echinostoma caproni</name>
    <dbReference type="NCBI Taxonomy" id="27848"/>
    <lineage>
        <taxon>Eukaryota</taxon>
        <taxon>Metazoa</taxon>
        <taxon>Spiralia</taxon>
        <taxon>Lophotrochozoa</taxon>
        <taxon>Platyhelminthes</taxon>
        <taxon>Trematoda</taxon>
        <taxon>Digenea</taxon>
        <taxon>Plagiorchiida</taxon>
        <taxon>Echinostomata</taxon>
        <taxon>Echinostomatoidea</taxon>
        <taxon>Echinostomatidae</taxon>
        <taxon>Echinostoma</taxon>
    </lineage>
</organism>
<proteinExistence type="inferred from homology"/>
<dbReference type="SMART" id="SM01159">
    <property type="entry name" value="DUF1744"/>
    <property type="match status" value="1"/>
</dbReference>
<feature type="domain" description="DNA polymerase epsilon catalytic subunit A C-terminal" evidence="2">
    <location>
        <begin position="221"/>
        <end position="705"/>
    </location>
</feature>
<evidence type="ECO:0000259" key="2">
    <source>
        <dbReference type="SMART" id="SM01159"/>
    </source>
</evidence>
<accession>A0A183B1J2</accession>
<dbReference type="GO" id="GO:0006272">
    <property type="term" value="P:leading strand elongation"/>
    <property type="evidence" value="ECO:0007669"/>
    <property type="project" value="TreeGrafter"/>
</dbReference>
<gene>
    <name evidence="3" type="ORF">ECPE_LOCUS13078</name>
</gene>
<dbReference type="OrthoDB" id="10060449at2759"/>
<dbReference type="WBParaSite" id="ECPE_0001311501-mRNA-1">
    <property type="protein sequence ID" value="ECPE_0001311501-mRNA-1"/>
    <property type="gene ID" value="ECPE_0001311501"/>
</dbReference>
<dbReference type="EMBL" id="UZAN01054258">
    <property type="protein sequence ID" value="VDP90350.1"/>
    <property type="molecule type" value="Genomic_DNA"/>
</dbReference>
<keyword evidence="1" id="KW-0004">4Fe-4S</keyword>
<dbReference type="GO" id="GO:0000278">
    <property type="term" value="P:mitotic cell cycle"/>
    <property type="evidence" value="ECO:0007669"/>
    <property type="project" value="TreeGrafter"/>
</dbReference>
<dbReference type="InterPro" id="IPR029703">
    <property type="entry name" value="POL2"/>
</dbReference>
<keyword evidence="4" id="KW-1185">Reference proteome</keyword>
<dbReference type="GO" id="GO:0051539">
    <property type="term" value="F:4 iron, 4 sulfur cluster binding"/>
    <property type="evidence" value="ECO:0007669"/>
    <property type="project" value="UniProtKB-KW"/>
</dbReference>
<dbReference type="GO" id="GO:0003677">
    <property type="term" value="F:DNA binding"/>
    <property type="evidence" value="ECO:0007669"/>
    <property type="project" value="UniProtKB-KW"/>
</dbReference>
<dbReference type="GO" id="GO:0008310">
    <property type="term" value="F:single-stranded DNA 3'-5' DNA exonuclease activity"/>
    <property type="evidence" value="ECO:0007669"/>
    <property type="project" value="TreeGrafter"/>
</dbReference>
<evidence type="ECO:0000256" key="1">
    <source>
        <dbReference type="RuleBase" id="RU365029"/>
    </source>
</evidence>
<dbReference type="InterPro" id="IPR013697">
    <property type="entry name" value="DNA_pol_e_suA_C"/>
</dbReference>
<dbReference type="Proteomes" id="UP000272942">
    <property type="component" value="Unassembled WGS sequence"/>
</dbReference>
<reference evidence="3 4" key="2">
    <citation type="submission" date="2018-11" db="EMBL/GenBank/DDBJ databases">
        <authorList>
            <consortium name="Pathogen Informatics"/>
        </authorList>
    </citation>
    <scope>NUCLEOTIDE SEQUENCE [LARGE SCALE GENOMIC DNA]</scope>
    <source>
        <strain evidence="3 4">Egypt</strain>
    </source>
</reference>
<dbReference type="GO" id="GO:0003887">
    <property type="term" value="F:DNA-directed DNA polymerase activity"/>
    <property type="evidence" value="ECO:0007669"/>
    <property type="project" value="UniProtKB-KW"/>
</dbReference>
<keyword evidence="1" id="KW-0539">Nucleus</keyword>
<dbReference type="AlphaFoldDB" id="A0A183B1J2"/>
<comment type="similarity">
    <text evidence="1">Belongs to the DNA polymerase type-B family.</text>
</comment>
<protein>
    <recommendedName>
        <fullName evidence="1">DNA polymerase epsilon catalytic subunit</fullName>
        <ecNumber evidence="1">2.7.7.7</ecNumber>
    </recommendedName>
</protein>
<keyword evidence="1" id="KW-0862">Zinc</keyword>
<keyword evidence="1" id="KW-0408">Iron</keyword>
<keyword evidence="1" id="KW-0239">DNA-directed DNA polymerase</keyword>
<dbReference type="GO" id="GO:0008622">
    <property type="term" value="C:epsilon DNA polymerase complex"/>
    <property type="evidence" value="ECO:0007669"/>
    <property type="project" value="InterPro"/>
</dbReference>
<comment type="function">
    <text evidence="1">DNA polymerase II participates in chromosomal DNA replication.</text>
</comment>
<keyword evidence="1" id="KW-0479">Metal-binding</keyword>
<evidence type="ECO:0000313" key="3">
    <source>
        <dbReference type="EMBL" id="VDP90350.1"/>
    </source>
</evidence>
<keyword evidence="1" id="KW-0548">Nucleotidyltransferase</keyword>
<evidence type="ECO:0000313" key="5">
    <source>
        <dbReference type="WBParaSite" id="ECPE_0001311501-mRNA-1"/>
    </source>
</evidence>